<dbReference type="InterPro" id="IPR036265">
    <property type="entry name" value="HIT-like_sf"/>
</dbReference>
<comment type="caution">
    <text evidence="1">The sequence shown here is derived from an EMBL/GenBank/DDBJ whole genome shotgun (WGS) entry which is preliminary data.</text>
</comment>
<dbReference type="Gene3D" id="3.30.428.10">
    <property type="entry name" value="HIT-like"/>
    <property type="match status" value="1"/>
</dbReference>
<sequence>MAWRWTRAALLPGSPRRVQQVRGHLHSASLQKFFTNKTHKKYCENCGKPSALLLERCSYCGEALSDSQIAAMARDPLLEAVLDAGSSDFDELYRSFELLVLKHRYPVGREHLLVMPKDTCYDLRQLRRRQVPFLKKMYQKDLFRKNGCRKFCYECSKYKHVP</sequence>
<dbReference type="SUPFAM" id="SSF54197">
    <property type="entry name" value="HIT-like"/>
    <property type="match status" value="1"/>
</dbReference>
<dbReference type="Proteomes" id="UP000186817">
    <property type="component" value="Unassembled WGS sequence"/>
</dbReference>
<evidence type="ECO:0000313" key="1">
    <source>
        <dbReference type="EMBL" id="OLQ00745.1"/>
    </source>
</evidence>
<keyword evidence="2" id="KW-1185">Reference proteome</keyword>
<evidence type="ECO:0000313" key="2">
    <source>
        <dbReference type="Proteomes" id="UP000186817"/>
    </source>
</evidence>
<dbReference type="AlphaFoldDB" id="A0A1Q9DZZ2"/>
<protein>
    <submittedName>
        <fullName evidence="1">Uncharacterized protein</fullName>
    </submittedName>
</protein>
<gene>
    <name evidence="1" type="ORF">AK812_SmicGene16569</name>
</gene>
<name>A0A1Q9DZZ2_SYMMI</name>
<proteinExistence type="predicted"/>
<dbReference type="EMBL" id="LSRX01000317">
    <property type="protein sequence ID" value="OLQ00745.1"/>
    <property type="molecule type" value="Genomic_DNA"/>
</dbReference>
<accession>A0A1Q9DZZ2</accession>
<reference evidence="1 2" key="1">
    <citation type="submission" date="2016-02" db="EMBL/GenBank/DDBJ databases">
        <title>Genome analysis of coral dinoflagellate symbionts highlights evolutionary adaptations to a symbiotic lifestyle.</title>
        <authorList>
            <person name="Aranda M."/>
            <person name="Li Y."/>
            <person name="Liew Y.J."/>
            <person name="Baumgarten S."/>
            <person name="Simakov O."/>
            <person name="Wilson M."/>
            <person name="Piel J."/>
            <person name="Ashoor H."/>
            <person name="Bougouffa S."/>
            <person name="Bajic V.B."/>
            <person name="Ryu T."/>
            <person name="Ravasi T."/>
            <person name="Bayer T."/>
            <person name="Micklem G."/>
            <person name="Kim H."/>
            <person name="Bhak J."/>
            <person name="Lajeunesse T.C."/>
            <person name="Voolstra C.R."/>
        </authorList>
    </citation>
    <scope>NUCLEOTIDE SEQUENCE [LARGE SCALE GENOMIC DNA]</scope>
    <source>
        <strain evidence="1 2">CCMP2467</strain>
    </source>
</reference>
<dbReference type="Pfam" id="PF11969">
    <property type="entry name" value="DcpS_C"/>
    <property type="match status" value="1"/>
</dbReference>
<dbReference type="OrthoDB" id="365006at2759"/>
<organism evidence="1 2">
    <name type="scientific">Symbiodinium microadriaticum</name>
    <name type="common">Dinoflagellate</name>
    <name type="synonym">Zooxanthella microadriatica</name>
    <dbReference type="NCBI Taxonomy" id="2951"/>
    <lineage>
        <taxon>Eukaryota</taxon>
        <taxon>Sar</taxon>
        <taxon>Alveolata</taxon>
        <taxon>Dinophyceae</taxon>
        <taxon>Suessiales</taxon>
        <taxon>Symbiodiniaceae</taxon>
        <taxon>Symbiodinium</taxon>
    </lineage>
</organism>